<dbReference type="AlphaFoldDB" id="A0A5K3EG65"/>
<name>A0A5K3EG65_MESCO</name>
<evidence type="ECO:0000313" key="1">
    <source>
        <dbReference type="WBParaSite" id="MCU_000298-RA"/>
    </source>
</evidence>
<protein>
    <submittedName>
        <fullName evidence="1">Uncharacterized protein</fullName>
    </submittedName>
</protein>
<accession>A0A5K3EG65</accession>
<organism evidence="1">
    <name type="scientific">Mesocestoides corti</name>
    <name type="common">Flatworm</name>
    <dbReference type="NCBI Taxonomy" id="53468"/>
    <lineage>
        <taxon>Eukaryota</taxon>
        <taxon>Metazoa</taxon>
        <taxon>Spiralia</taxon>
        <taxon>Lophotrochozoa</taxon>
        <taxon>Platyhelminthes</taxon>
        <taxon>Cestoda</taxon>
        <taxon>Eucestoda</taxon>
        <taxon>Cyclophyllidea</taxon>
        <taxon>Mesocestoididae</taxon>
        <taxon>Mesocestoides</taxon>
    </lineage>
</organism>
<reference evidence="1" key="1">
    <citation type="submission" date="2019-11" db="UniProtKB">
        <authorList>
            <consortium name="WormBaseParasite"/>
        </authorList>
    </citation>
    <scope>IDENTIFICATION</scope>
</reference>
<dbReference type="WBParaSite" id="MCU_000298-RA">
    <property type="protein sequence ID" value="MCU_000298-RA"/>
    <property type="gene ID" value="MCU_000298"/>
</dbReference>
<sequence>MSPAVRILNSSYISLNNYSRLFPHPGLDVNTSMTHASDV</sequence>
<proteinExistence type="predicted"/>